<dbReference type="InterPro" id="IPR018485">
    <property type="entry name" value="FGGY_C"/>
</dbReference>
<dbReference type="AlphaFoldDB" id="A0A9D8KDY5"/>
<dbReference type="Pfam" id="PF00370">
    <property type="entry name" value="FGGY_N"/>
    <property type="match status" value="1"/>
</dbReference>
<evidence type="ECO:0000256" key="2">
    <source>
        <dbReference type="ARBA" id="ARBA00022679"/>
    </source>
</evidence>
<dbReference type="Proteomes" id="UP000809273">
    <property type="component" value="Unassembled WGS sequence"/>
</dbReference>
<dbReference type="InterPro" id="IPR018483">
    <property type="entry name" value="Carb_kinase_FGGY_CS"/>
</dbReference>
<keyword evidence="3 4" id="KW-0418">Kinase</keyword>
<evidence type="ECO:0000256" key="1">
    <source>
        <dbReference type="ARBA" id="ARBA00009156"/>
    </source>
</evidence>
<dbReference type="EMBL" id="JAFGIX010000043">
    <property type="protein sequence ID" value="MBN1573216.1"/>
    <property type="molecule type" value="Genomic_DNA"/>
</dbReference>
<dbReference type="InterPro" id="IPR043129">
    <property type="entry name" value="ATPase_NBD"/>
</dbReference>
<feature type="domain" description="Carbohydrate kinase FGGY C-terminal" evidence="6">
    <location>
        <begin position="259"/>
        <end position="441"/>
    </location>
</feature>
<reference evidence="7" key="2">
    <citation type="submission" date="2021-01" db="EMBL/GenBank/DDBJ databases">
        <authorList>
            <person name="Hahn C.R."/>
            <person name="Youssef N.H."/>
            <person name="Elshahed M."/>
        </authorList>
    </citation>
    <scope>NUCLEOTIDE SEQUENCE</scope>
    <source>
        <strain evidence="7">Zod_Metabat.24</strain>
    </source>
</reference>
<dbReference type="CDD" id="cd07808">
    <property type="entry name" value="ASKHA_NBD_FGGY_EcXK-like"/>
    <property type="match status" value="1"/>
</dbReference>
<evidence type="ECO:0000256" key="3">
    <source>
        <dbReference type="ARBA" id="ARBA00022777"/>
    </source>
</evidence>
<dbReference type="InterPro" id="IPR000577">
    <property type="entry name" value="Carb_kinase_FGGY"/>
</dbReference>
<evidence type="ECO:0000259" key="6">
    <source>
        <dbReference type="Pfam" id="PF02782"/>
    </source>
</evidence>
<dbReference type="InterPro" id="IPR050406">
    <property type="entry name" value="FGGY_Carb_Kinase"/>
</dbReference>
<comment type="similarity">
    <text evidence="1 4">Belongs to the FGGY kinase family.</text>
</comment>
<dbReference type="GO" id="GO:0005975">
    <property type="term" value="P:carbohydrate metabolic process"/>
    <property type="evidence" value="ECO:0007669"/>
    <property type="project" value="InterPro"/>
</dbReference>
<evidence type="ECO:0000256" key="4">
    <source>
        <dbReference type="RuleBase" id="RU003733"/>
    </source>
</evidence>
<organism evidence="7 8">
    <name type="scientific">Candidatus Zymogenus saltonus</name>
    <dbReference type="NCBI Taxonomy" id="2844893"/>
    <lineage>
        <taxon>Bacteria</taxon>
        <taxon>Deltaproteobacteria</taxon>
        <taxon>Candidatus Zymogenia</taxon>
        <taxon>Candidatus Zymogeniales</taxon>
        <taxon>Candidatus Zymogenaceae</taxon>
        <taxon>Candidatus Zymogenus</taxon>
    </lineage>
</organism>
<evidence type="ECO:0000313" key="8">
    <source>
        <dbReference type="Proteomes" id="UP000809273"/>
    </source>
</evidence>
<evidence type="ECO:0008006" key="9">
    <source>
        <dbReference type="Google" id="ProtNLM"/>
    </source>
</evidence>
<dbReference type="InterPro" id="IPR018484">
    <property type="entry name" value="FGGY_N"/>
</dbReference>
<dbReference type="GO" id="GO:0016773">
    <property type="term" value="F:phosphotransferase activity, alcohol group as acceptor"/>
    <property type="evidence" value="ECO:0007669"/>
    <property type="project" value="InterPro"/>
</dbReference>
<keyword evidence="2 4" id="KW-0808">Transferase</keyword>
<comment type="caution">
    <text evidence="7">The sequence shown here is derived from an EMBL/GenBank/DDBJ whole genome shotgun (WGS) entry which is preliminary data.</text>
</comment>
<protein>
    <recommendedName>
        <fullName evidence="9">Xylulokinase</fullName>
    </recommendedName>
</protein>
<reference evidence="7" key="1">
    <citation type="journal article" date="2021" name="Environ. Microbiol.">
        <title>Genomic characterization of three novel Desulfobacterota classes expand the metabolic and phylogenetic diversity of the phylum.</title>
        <authorList>
            <person name="Murphy C.L."/>
            <person name="Biggerstaff J."/>
            <person name="Eichhorn A."/>
            <person name="Ewing E."/>
            <person name="Shahan R."/>
            <person name="Soriano D."/>
            <person name="Stewart S."/>
            <person name="VanMol K."/>
            <person name="Walker R."/>
            <person name="Walters P."/>
            <person name="Elshahed M.S."/>
            <person name="Youssef N.H."/>
        </authorList>
    </citation>
    <scope>NUCLEOTIDE SEQUENCE</scope>
    <source>
        <strain evidence="7">Zod_Metabat.24</strain>
    </source>
</reference>
<gene>
    <name evidence="7" type="ORF">JW984_08485</name>
</gene>
<dbReference type="PANTHER" id="PTHR43095:SF5">
    <property type="entry name" value="XYLULOSE KINASE"/>
    <property type="match status" value="1"/>
</dbReference>
<sequence length="496" mass="54135">MYILSVDLGTQSIRAAVVSKDGEIKGIRQIPHDVRSPRAGWAEQRPDSWWENARDAIRGVLEETGVSPKSIAGVVSCGQMHGPVGIDGDGRVTTEWTQLWSDKRCEDQCVRVRENHDVGELAAITGNQPTAGWVAMKVGWIKEHRPDIYKKSRWFLVPKDFINFRLTNTAATDPSEASGTYLWDAKRDVYSGEMAEILGLDLEKFAPVISAHEISGTVTDSAAEETGLISGTPVICGGGDFLVSLLGLGLTGEGDAVDITGTSTLFVVKRREPIAHPFVQNLRHVAGGWAPFFMLDSGGIAMKWCRDLLSSAGNGEVDYDEMIDMARGVPPGSGGLIFYPYLFGERRRENTGAMGAFFGITHEHLASHFARAVMEGTALSIGMNLDIFKRVGIEVGRVVCAGGGTKNDLLLEIKANVFGIPLEVSDEPESTIIGSALLGGYGVGLIDDIGDAAKRIYKKCKKRKIRPNRSAAARYREIQGRFNRVYDKMVGFYENY</sequence>
<name>A0A9D8KDY5_9DELT</name>
<dbReference type="Gene3D" id="3.30.420.40">
    <property type="match status" value="2"/>
</dbReference>
<dbReference type="PANTHER" id="PTHR43095">
    <property type="entry name" value="SUGAR KINASE"/>
    <property type="match status" value="1"/>
</dbReference>
<dbReference type="SUPFAM" id="SSF53067">
    <property type="entry name" value="Actin-like ATPase domain"/>
    <property type="match status" value="2"/>
</dbReference>
<dbReference type="GO" id="GO:0016301">
    <property type="term" value="F:kinase activity"/>
    <property type="evidence" value="ECO:0007669"/>
    <property type="project" value="UniProtKB-KW"/>
</dbReference>
<dbReference type="PROSITE" id="PS00445">
    <property type="entry name" value="FGGY_KINASES_2"/>
    <property type="match status" value="1"/>
</dbReference>
<evidence type="ECO:0000313" key="7">
    <source>
        <dbReference type="EMBL" id="MBN1573216.1"/>
    </source>
</evidence>
<dbReference type="PIRSF" id="PIRSF000538">
    <property type="entry name" value="GlpK"/>
    <property type="match status" value="1"/>
</dbReference>
<feature type="domain" description="Carbohydrate kinase FGGY N-terminal" evidence="5">
    <location>
        <begin position="2"/>
        <end position="247"/>
    </location>
</feature>
<dbReference type="Pfam" id="PF02782">
    <property type="entry name" value="FGGY_C"/>
    <property type="match status" value="1"/>
</dbReference>
<accession>A0A9D8KDY5</accession>
<proteinExistence type="inferred from homology"/>
<evidence type="ECO:0000259" key="5">
    <source>
        <dbReference type="Pfam" id="PF00370"/>
    </source>
</evidence>